<evidence type="ECO:0000313" key="3">
    <source>
        <dbReference type="Proteomes" id="UP000593580"/>
    </source>
</evidence>
<keyword evidence="1" id="KW-0472">Membrane</keyword>
<proteinExistence type="predicted"/>
<name>A0A7M1BBM0_9BACT</name>
<accession>A0A7M1BBM0</accession>
<keyword evidence="3" id="KW-1185">Reference proteome</keyword>
<reference evidence="2 3" key="1">
    <citation type="submission" date="2019-07" db="EMBL/GenBank/DDBJ databases">
        <title>Sulfurimonas paralvinellae sp. nov., a novel mesophilic, hydrogen- and sulfur-oxidizing chemolithoautotroph within the Epsilonproteo- bacteria isolated from a deep-sea hydrothermal vent polychaete nest, reclassification of Thiomicrospira denitrificans as Sulfurimonas denitrificans comb. nov. and emended description of the genus Sulfurimonas.</title>
        <authorList>
            <person name="Wang S."/>
            <person name="Jiang L."/>
            <person name="Shao Z."/>
        </authorList>
    </citation>
    <scope>NUCLEOTIDE SEQUENCE [LARGE SCALE GENOMIC DNA]</scope>
    <source>
        <strain evidence="2 3">GO25</strain>
    </source>
</reference>
<evidence type="ECO:0000256" key="1">
    <source>
        <dbReference type="SAM" id="Phobius"/>
    </source>
</evidence>
<feature type="transmembrane region" description="Helical" evidence="1">
    <location>
        <begin position="282"/>
        <end position="301"/>
    </location>
</feature>
<organism evidence="2 3">
    <name type="scientific">Sulfurimonas paralvinellae</name>
    <dbReference type="NCBI Taxonomy" id="317658"/>
    <lineage>
        <taxon>Bacteria</taxon>
        <taxon>Pseudomonadati</taxon>
        <taxon>Campylobacterota</taxon>
        <taxon>Epsilonproteobacteria</taxon>
        <taxon>Campylobacterales</taxon>
        <taxon>Sulfurimonadaceae</taxon>
        <taxon>Sulfurimonas</taxon>
    </lineage>
</organism>
<feature type="transmembrane region" description="Helical" evidence="1">
    <location>
        <begin position="366"/>
        <end position="384"/>
    </location>
</feature>
<gene>
    <name evidence="2" type="ORF">FM071_07755</name>
</gene>
<keyword evidence="1" id="KW-0812">Transmembrane</keyword>
<feature type="transmembrane region" description="Helical" evidence="1">
    <location>
        <begin position="226"/>
        <end position="244"/>
    </location>
</feature>
<keyword evidence="1" id="KW-1133">Transmembrane helix</keyword>
<dbReference type="AlphaFoldDB" id="A0A7M1BBM0"/>
<feature type="transmembrane region" description="Helical" evidence="1">
    <location>
        <begin position="390"/>
        <end position="411"/>
    </location>
</feature>
<feature type="transmembrane region" description="Helical" evidence="1">
    <location>
        <begin position="114"/>
        <end position="138"/>
    </location>
</feature>
<feature type="transmembrane region" description="Helical" evidence="1">
    <location>
        <begin position="20"/>
        <end position="37"/>
    </location>
</feature>
<dbReference type="Proteomes" id="UP000593580">
    <property type="component" value="Chromosome"/>
</dbReference>
<feature type="transmembrane region" description="Helical" evidence="1">
    <location>
        <begin position="150"/>
        <end position="170"/>
    </location>
</feature>
<sequence length="427" mass="48066">MDFNGLSLDQAPPISAPLRFFITAPIFGMLAGILLLFSDSASLMSRYSIDAIVVTHLITIGLFGFIMLGALTQMLPVLASAKIPKVKFVSSMTHLFLLIGLLCMAAGLESGNAVLLWAASFLLGSGFVTIILSMLYAMKDVEHFTASIKGMRMSLYFAFLIVMMGVYLLHGYSNNDITQLHYEVANVHSTWAVFGFAGILIIGVAFQVLPMFYVAPRFKQFCKKRVVLLITAGLIIWMLLSFFAQEYTLYAKLWIVTFFWAFATTVWIKFNKRKRPISDVTVWYWRAASVFLTLGSFLWIFDEFFKHQYIVMVGILIGGGFILSIMLGMLYKIVPFLVWFHLNGMGYMTIPTMNEMINKTAAKMQYLLFILSLVGSVFSFYMPSALVPSALAFITSMAILEYNILAPVFIYMQTKKKKPDFDMSAFA</sequence>
<protein>
    <submittedName>
        <fullName evidence="2">Uncharacterized protein</fullName>
    </submittedName>
</protein>
<feature type="transmembrane region" description="Helical" evidence="1">
    <location>
        <begin position="250"/>
        <end position="270"/>
    </location>
</feature>
<dbReference type="RefSeq" id="WP_193110414.1">
    <property type="nucleotide sequence ID" value="NZ_CP041406.1"/>
</dbReference>
<dbReference type="KEGG" id="spal:FM071_07755"/>
<feature type="transmembrane region" description="Helical" evidence="1">
    <location>
        <begin position="190"/>
        <end position="214"/>
    </location>
</feature>
<feature type="transmembrane region" description="Helical" evidence="1">
    <location>
        <begin position="57"/>
        <end position="81"/>
    </location>
</feature>
<evidence type="ECO:0000313" key="2">
    <source>
        <dbReference type="EMBL" id="QOP46192.1"/>
    </source>
</evidence>
<dbReference type="EMBL" id="CP041406">
    <property type="protein sequence ID" value="QOP46192.1"/>
    <property type="molecule type" value="Genomic_DNA"/>
</dbReference>
<feature type="transmembrane region" description="Helical" evidence="1">
    <location>
        <begin position="88"/>
        <end position="108"/>
    </location>
</feature>